<dbReference type="GeneID" id="65535818"/>
<evidence type="ECO:0000313" key="3">
    <source>
        <dbReference type="Proteomes" id="UP000186351"/>
    </source>
</evidence>
<keyword evidence="3" id="KW-1185">Reference proteome</keyword>
<dbReference type="NCBIfam" id="NF012200">
    <property type="entry name" value="choice_anch_D"/>
    <property type="match status" value="1"/>
</dbReference>
<organism evidence="2 3">
    <name type="scientific">Muribaculum intestinale</name>
    <dbReference type="NCBI Taxonomy" id="1796646"/>
    <lineage>
        <taxon>Bacteria</taxon>
        <taxon>Pseudomonadati</taxon>
        <taxon>Bacteroidota</taxon>
        <taxon>Bacteroidia</taxon>
        <taxon>Bacteroidales</taxon>
        <taxon>Muribaculaceae</taxon>
        <taxon>Muribaculum</taxon>
    </lineage>
</organism>
<sequence length="363" mass="38737">MKILHLLTLAAVTLSAGAGASAQPKAKWLDTTHSFGAFDEDLGNVTTYFKVVNTGDKPLNILSVRASCGCTSPSYSRKPVAPGDTGQVAVTYNPAGRPGKFDKKVKVETNADPAVTTLTIKGVVIGDRQTLRAHYPVEVGFLKLKNTVVQFGEVTKGRTKTAFLDGYNQSSDTIHPSISGLPPYIVADIAPRAVPPGEQVTFTLFFDSSKAKDQWGLSTSQATISPDPLSSLVKEVSLVAIVNEDFSKLTPQQREKAPKAAYSTSSIDLGRIQRGKVAHAELTVDNYGKSPLIIRRASCPEDFVKVKCGKEKINPGSQAKITVTVDTGKMPADAGLVNSRLSVITNDPSRPSSPIRIVGELTD</sequence>
<dbReference type="Gene3D" id="2.60.40.10">
    <property type="entry name" value="Immunoglobulins"/>
    <property type="match status" value="3"/>
</dbReference>
<feature type="signal peptide" evidence="1">
    <location>
        <begin position="1"/>
        <end position="22"/>
    </location>
</feature>
<dbReference type="RefSeq" id="WP_068960177.1">
    <property type="nucleotide sequence ID" value="NZ_CAJTAP010000002.1"/>
</dbReference>
<dbReference type="EMBL" id="CP015402">
    <property type="protein sequence ID" value="ANU62798.1"/>
    <property type="molecule type" value="Genomic_DNA"/>
</dbReference>
<keyword evidence="1" id="KW-0732">Signal</keyword>
<dbReference type="PANTHER" id="PTHR37833:SF1">
    <property type="entry name" value="SIGNAL PEPTIDE PROTEIN"/>
    <property type="match status" value="1"/>
</dbReference>
<accession>A0A1B1S7M7</accession>
<evidence type="ECO:0000256" key="1">
    <source>
        <dbReference type="SAM" id="SignalP"/>
    </source>
</evidence>
<dbReference type="STRING" id="1796646.A4V02_03040"/>
<reference evidence="3" key="1">
    <citation type="submission" date="2016-04" db="EMBL/GenBank/DDBJ databases">
        <title>Complete Genome Sequences of Twelve Strains of a Stable Defined Moderately Diverse Mouse Microbiota 2 (sDMDMm2).</title>
        <authorList>
            <person name="Uchimura Y."/>
            <person name="Wyss M."/>
            <person name="Brugiroux S."/>
            <person name="Limenitakis J.P."/>
            <person name="Stecher B."/>
            <person name="McCoy K.D."/>
            <person name="Macpherson A.J."/>
        </authorList>
    </citation>
    <scope>NUCLEOTIDE SEQUENCE [LARGE SCALE GENOMIC DNA]</scope>
    <source>
        <strain evidence="3">YL27</strain>
    </source>
</reference>
<dbReference type="OrthoDB" id="1466304at2"/>
<dbReference type="InterPro" id="IPR011467">
    <property type="entry name" value="DUF1573"/>
</dbReference>
<evidence type="ECO:0008006" key="4">
    <source>
        <dbReference type="Google" id="ProtNLM"/>
    </source>
</evidence>
<dbReference type="Pfam" id="PF07610">
    <property type="entry name" value="DUF1573"/>
    <property type="match status" value="2"/>
</dbReference>
<dbReference type="AlphaFoldDB" id="A0A1B1S7M7"/>
<feature type="chain" id="PRO_5008529329" description="DUF1573 domain-containing protein" evidence="1">
    <location>
        <begin position="23"/>
        <end position="363"/>
    </location>
</feature>
<dbReference type="PANTHER" id="PTHR37833">
    <property type="entry name" value="LIPOPROTEIN-RELATED"/>
    <property type="match status" value="1"/>
</dbReference>
<name>A0A1B1S7M7_9BACT</name>
<dbReference type="InterPro" id="IPR013783">
    <property type="entry name" value="Ig-like_fold"/>
</dbReference>
<dbReference type="KEGG" id="pary:A4V02_03040"/>
<dbReference type="Proteomes" id="UP000186351">
    <property type="component" value="Chromosome"/>
</dbReference>
<evidence type="ECO:0000313" key="2">
    <source>
        <dbReference type="EMBL" id="ANU62798.1"/>
    </source>
</evidence>
<gene>
    <name evidence="2" type="ORF">A4V02_03040</name>
</gene>
<accession>A0A1Z2XE65</accession>
<protein>
    <recommendedName>
        <fullName evidence="4">DUF1573 domain-containing protein</fullName>
    </recommendedName>
</protein>
<proteinExistence type="predicted"/>